<evidence type="ECO:0000313" key="2">
    <source>
        <dbReference type="EMBL" id="AAR28837.1"/>
    </source>
</evidence>
<dbReference type="GO" id="GO:0005576">
    <property type="term" value="C:extracellular region"/>
    <property type="evidence" value="ECO:0007669"/>
    <property type="project" value="InterPro"/>
</dbReference>
<feature type="domain" description="Chitin-binding type-2" evidence="1">
    <location>
        <begin position="87"/>
        <end position="141"/>
    </location>
</feature>
<dbReference type="Proteomes" id="UP000201737">
    <property type="component" value="Segment"/>
</dbReference>
<proteinExistence type="predicted"/>
<organismHost>
    <name type="scientific">Lepidoptera</name>
    <name type="common">moths &amp; butterflies</name>
    <dbReference type="NCBI Taxonomy" id="7088"/>
</organismHost>
<name>Q0IL46_NPVLS</name>
<sequence length="145" mass="16590">MHWCKRLVVYLLIIAIALIVFLIDFSYRRRHFDFSTCHPETKLSADPESCLAYYDCYTGRRRLCPERQCFDETSGRCTEDCDECFTGLCTGQFGNTALENSCGHFLLCIPANHVVLTCASRHCFSASQRICVANSLKHCKCLNRN</sequence>
<protein>
    <submittedName>
        <fullName evidence="2">ORF73</fullName>
    </submittedName>
</protein>
<organism evidence="2 3">
    <name type="scientific">Leucania separata nucleopolyhedrovirus</name>
    <name type="common">LsNPV</name>
    <dbReference type="NCBI Taxonomy" id="1307956"/>
    <lineage>
        <taxon>Viruses</taxon>
        <taxon>Viruses incertae sedis</taxon>
        <taxon>Naldaviricetes</taxon>
        <taxon>Lefavirales</taxon>
        <taxon>Baculoviridae</taxon>
        <taxon>Alphabaculovirus</taxon>
        <taxon>Alphabaculovirus leseparatae</taxon>
    </lineage>
</organism>
<evidence type="ECO:0000313" key="3">
    <source>
        <dbReference type="Proteomes" id="UP000201737"/>
    </source>
</evidence>
<dbReference type="GeneID" id="5176395"/>
<reference evidence="2 3" key="2">
    <citation type="journal article" date="2007" name="Virus Res.">
        <title>P13 of Leucania separata multiple nuclear polyhedrosis virus affected the polyhedra and budded virions yields of AcMNPV.</title>
        <authorList>
            <person name="Du E.Q."/>
            <person name="Yan F."/>
            <person name="Jin W.X."/>
            <person name="Lu N."/>
            <person name="Xiao H.Z."/>
            <person name="Lu S.Y."/>
            <person name="Qi Y.P."/>
        </authorList>
    </citation>
    <scope>NUCLEOTIDE SEQUENCE [LARGE SCALE GENOMIC DNA]</scope>
    <source>
        <strain evidence="2 3">AH1</strain>
    </source>
</reference>
<feature type="domain" description="Chitin-binding type-2" evidence="1">
    <location>
        <begin position="35"/>
        <end position="83"/>
    </location>
</feature>
<dbReference type="EMBL" id="AY394490">
    <property type="protein sequence ID" value="AAR28837.1"/>
    <property type="molecule type" value="Genomic_DNA"/>
</dbReference>
<dbReference type="KEGG" id="vg:5176395"/>
<accession>Q0IL46</accession>
<dbReference type="RefSeq" id="YP_758370.1">
    <property type="nucleotide sequence ID" value="NC_008348.1"/>
</dbReference>
<dbReference type="SMART" id="SM00494">
    <property type="entry name" value="ChtBD2"/>
    <property type="match status" value="2"/>
</dbReference>
<dbReference type="OrthoDB" id="24146at10239"/>
<reference evidence="2 3" key="1">
    <citation type="journal article" date="2007" name="Virus Genes">
        <title>Genome sequence of Leucania seperata nucleopolyhedrovirus.</title>
        <authorList>
            <person name="Xiao H."/>
            <person name="Qi Y."/>
        </authorList>
    </citation>
    <scope>NUCLEOTIDE SEQUENCE [LARGE SCALE GENOMIC DNA]</scope>
    <source>
        <strain evidence="2 3">AH1</strain>
    </source>
</reference>
<dbReference type="GO" id="GO:0008061">
    <property type="term" value="F:chitin binding"/>
    <property type="evidence" value="ECO:0007669"/>
    <property type="project" value="InterPro"/>
</dbReference>
<evidence type="ECO:0000259" key="1">
    <source>
        <dbReference type="SMART" id="SM00494"/>
    </source>
</evidence>
<dbReference type="InterPro" id="IPR002557">
    <property type="entry name" value="Chitin-bd_dom"/>
</dbReference>
<keyword evidence="3" id="KW-1185">Reference proteome</keyword>